<proteinExistence type="predicted"/>
<gene>
    <name evidence="4" type="ORF">OQ273_17795</name>
</gene>
<dbReference type="RefSeq" id="WP_267991988.1">
    <property type="nucleotide sequence ID" value="NZ_JAPJZI010000001.1"/>
</dbReference>
<keyword evidence="1 2" id="KW-0238">DNA-binding</keyword>
<dbReference type="SMART" id="SM00862">
    <property type="entry name" value="Trans_reg_C"/>
    <property type="match status" value="1"/>
</dbReference>
<evidence type="ECO:0000259" key="3">
    <source>
        <dbReference type="PROSITE" id="PS51755"/>
    </source>
</evidence>
<dbReference type="SUPFAM" id="SSF46894">
    <property type="entry name" value="C-terminal effector domain of the bipartite response regulators"/>
    <property type="match status" value="1"/>
</dbReference>
<reference evidence="4" key="1">
    <citation type="submission" date="2022-11" db="EMBL/GenBank/DDBJ databases">
        <title>Draft genome sequence of Hoeflea poritis E7-10 and Hoeflea prorocentri PM5-8, separated from scleractinian coral Porites lutea and marine dinoflagellate.</title>
        <authorList>
            <person name="Zhang G."/>
            <person name="Wei Q."/>
            <person name="Cai L."/>
        </authorList>
    </citation>
    <scope>NUCLEOTIDE SEQUENCE</scope>
    <source>
        <strain evidence="4">PM5-8</strain>
    </source>
</reference>
<dbReference type="Gene3D" id="3.40.50.10070">
    <property type="entry name" value="TolB, N-terminal domain"/>
    <property type="match status" value="1"/>
</dbReference>
<protein>
    <submittedName>
        <fullName evidence="4">Winged helix-turn-helix domain-containing protein</fullName>
    </submittedName>
</protein>
<dbReference type="Gene3D" id="1.25.40.10">
    <property type="entry name" value="Tetratricopeptide repeat domain"/>
    <property type="match status" value="1"/>
</dbReference>
<dbReference type="GO" id="GO:0006355">
    <property type="term" value="P:regulation of DNA-templated transcription"/>
    <property type="evidence" value="ECO:0007669"/>
    <property type="project" value="InterPro"/>
</dbReference>
<name>A0A9X3ZJ38_9HYPH</name>
<dbReference type="InterPro" id="IPR036388">
    <property type="entry name" value="WH-like_DNA-bd_sf"/>
</dbReference>
<dbReference type="SUPFAM" id="SSF48452">
    <property type="entry name" value="TPR-like"/>
    <property type="match status" value="1"/>
</dbReference>
<dbReference type="EMBL" id="JAPJZI010000001">
    <property type="protein sequence ID" value="MDA5400433.1"/>
    <property type="molecule type" value="Genomic_DNA"/>
</dbReference>
<sequence>MLFLPMDEIRFSDFTLQRRLRRLTKDGEEIALGARAFDLLELLVAQRDTVVGRDEIMATVWPETVVGENNLNVQVANLRRVLGPEAIVTVPGRGLRFALDVATDGPVPLSLPDRPSVVVLPFSDLGTDPELAWLAEGFVEDITTELSRFRDLFVVARNSALLYRQTPRDLSAVSRELGVRYVVEGSVRATPDRVRVTAKLIDATNGEQVWADNFDGDLSGHFETQAEVARALVTCLVPQIGRADAERERATPPEDLTAHGLAKQAWFAAAAGDMAYDQEPRDSGTALARQALERDPGSSLAWRVLAWVAWGNAYHATTDSIPRTLAEGIDAATKAIAADPADHHARRLRALLHFMNQSPETGLPELRRAHEMNPNCSSTLAWLGLYEGLHGDIRRGVPLAEAAIRHSPRDPSHGSHLAALGFAQFANRDYVAAADTASAALAESAGSAVPLVLSTIANVAAGRLERATDAFNRLEQIAPKLVEVRLSGRWLATNPEYLKRAHMFFRIAAGLASPEAAERLR</sequence>
<evidence type="ECO:0000313" key="5">
    <source>
        <dbReference type="Proteomes" id="UP001151234"/>
    </source>
</evidence>
<dbReference type="Pfam" id="PF13432">
    <property type="entry name" value="TPR_16"/>
    <property type="match status" value="1"/>
</dbReference>
<organism evidence="4 5">
    <name type="scientific">Hoeflea prorocentri</name>
    <dbReference type="NCBI Taxonomy" id="1922333"/>
    <lineage>
        <taxon>Bacteria</taxon>
        <taxon>Pseudomonadati</taxon>
        <taxon>Pseudomonadota</taxon>
        <taxon>Alphaproteobacteria</taxon>
        <taxon>Hyphomicrobiales</taxon>
        <taxon>Rhizobiaceae</taxon>
        <taxon>Hoeflea</taxon>
    </lineage>
</organism>
<dbReference type="GO" id="GO:0000160">
    <property type="term" value="P:phosphorelay signal transduction system"/>
    <property type="evidence" value="ECO:0007669"/>
    <property type="project" value="InterPro"/>
</dbReference>
<feature type="DNA-binding region" description="OmpR/PhoB-type" evidence="2">
    <location>
        <begin position="6"/>
        <end position="99"/>
    </location>
</feature>
<dbReference type="Gene3D" id="1.10.10.10">
    <property type="entry name" value="Winged helix-like DNA-binding domain superfamily/Winged helix DNA-binding domain"/>
    <property type="match status" value="1"/>
</dbReference>
<evidence type="ECO:0000256" key="2">
    <source>
        <dbReference type="PROSITE-ProRule" id="PRU01091"/>
    </source>
</evidence>
<dbReference type="Pfam" id="PF00486">
    <property type="entry name" value="Trans_reg_C"/>
    <property type="match status" value="1"/>
</dbReference>
<feature type="domain" description="OmpR/PhoB-type" evidence="3">
    <location>
        <begin position="6"/>
        <end position="99"/>
    </location>
</feature>
<dbReference type="CDD" id="cd00383">
    <property type="entry name" value="trans_reg_C"/>
    <property type="match status" value="1"/>
</dbReference>
<comment type="caution">
    <text evidence="4">The sequence shown here is derived from an EMBL/GenBank/DDBJ whole genome shotgun (WGS) entry which is preliminary data.</text>
</comment>
<dbReference type="InterPro" id="IPR016032">
    <property type="entry name" value="Sig_transdc_resp-reg_C-effctor"/>
</dbReference>
<evidence type="ECO:0000313" key="4">
    <source>
        <dbReference type="EMBL" id="MDA5400433.1"/>
    </source>
</evidence>
<accession>A0A9X3ZJ38</accession>
<evidence type="ECO:0000256" key="1">
    <source>
        <dbReference type="ARBA" id="ARBA00023125"/>
    </source>
</evidence>
<dbReference type="InterPro" id="IPR011990">
    <property type="entry name" value="TPR-like_helical_dom_sf"/>
</dbReference>
<dbReference type="Proteomes" id="UP001151234">
    <property type="component" value="Unassembled WGS sequence"/>
</dbReference>
<dbReference type="InterPro" id="IPR001867">
    <property type="entry name" value="OmpR/PhoB-type_DNA-bd"/>
</dbReference>
<keyword evidence="5" id="KW-1185">Reference proteome</keyword>
<dbReference type="GO" id="GO:0003677">
    <property type="term" value="F:DNA binding"/>
    <property type="evidence" value="ECO:0007669"/>
    <property type="project" value="UniProtKB-UniRule"/>
</dbReference>
<dbReference type="AlphaFoldDB" id="A0A9X3ZJ38"/>
<dbReference type="PROSITE" id="PS51755">
    <property type="entry name" value="OMPR_PHOB"/>
    <property type="match status" value="1"/>
</dbReference>